<accession>A0A444LCE3</accession>
<dbReference type="Proteomes" id="UP000287687">
    <property type="component" value="Unassembled WGS sequence"/>
</dbReference>
<reference evidence="2 3" key="1">
    <citation type="submission" date="2019-01" db="EMBL/GenBank/DDBJ databases">
        <title>The draft genome of Rhizobium sp. 24NR.</title>
        <authorList>
            <person name="Liu L."/>
            <person name="Liang L."/>
            <person name="Shi S."/>
            <person name="Xu L."/>
            <person name="Wang X."/>
            <person name="Li L."/>
            <person name="Zhang X."/>
        </authorList>
    </citation>
    <scope>NUCLEOTIDE SEQUENCE [LARGE SCALE GENOMIC DNA]</scope>
    <source>
        <strain evidence="2 3">24NR</strain>
    </source>
</reference>
<comment type="caution">
    <text evidence="2">The sequence shown here is derived from an EMBL/GenBank/DDBJ whole genome shotgun (WGS) entry which is preliminary data.</text>
</comment>
<dbReference type="AlphaFoldDB" id="A0A444LCE3"/>
<feature type="transmembrane region" description="Helical" evidence="1">
    <location>
        <begin position="50"/>
        <end position="68"/>
    </location>
</feature>
<evidence type="ECO:0000313" key="2">
    <source>
        <dbReference type="EMBL" id="RWX75455.1"/>
    </source>
</evidence>
<dbReference type="EMBL" id="SBIP01000004">
    <property type="protein sequence ID" value="RWX75455.1"/>
    <property type="molecule type" value="Genomic_DNA"/>
</dbReference>
<proteinExistence type="predicted"/>
<gene>
    <name evidence="2" type="ORF">EPK99_17280</name>
</gene>
<keyword evidence="1" id="KW-0472">Membrane</keyword>
<organism evidence="2 3">
    <name type="scientific">Neorhizobium lilium</name>
    <dbReference type="NCBI Taxonomy" id="2503024"/>
    <lineage>
        <taxon>Bacteria</taxon>
        <taxon>Pseudomonadati</taxon>
        <taxon>Pseudomonadota</taxon>
        <taxon>Alphaproteobacteria</taxon>
        <taxon>Hyphomicrobiales</taxon>
        <taxon>Rhizobiaceae</taxon>
        <taxon>Rhizobium/Agrobacterium group</taxon>
        <taxon>Neorhizobium</taxon>
    </lineage>
</organism>
<keyword evidence="1" id="KW-0812">Transmembrane</keyword>
<name>A0A444LCE3_9HYPH</name>
<dbReference type="OrthoDB" id="7161641at2"/>
<keyword evidence="1" id="KW-1133">Transmembrane helix</keyword>
<keyword evidence="3" id="KW-1185">Reference proteome</keyword>
<protein>
    <submittedName>
        <fullName evidence="2">Uncharacterized protein</fullName>
    </submittedName>
</protein>
<evidence type="ECO:0000256" key="1">
    <source>
        <dbReference type="SAM" id="Phobius"/>
    </source>
</evidence>
<dbReference type="RefSeq" id="WP_128444341.1">
    <property type="nucleotide sequence ID" value="NZ_SBIP01000004.1"/>
</dbReference>
<sequence>MAEIRGEKVSFSRKEIVPLHELPSAQVEDPIIVHCPPPPRSRARRIGRTIILFCMLVLLAVFSAIFAIEGGIVDGALSARAQAALNNAIGPRYVASVGSTVIRFDSHFRLAIEARDVDVVEQASGEHLSRAGALRLAIDPLALLAGRVSIKNMEARDIRLETAQLPAGESMPLSKVRVDATPQLLEQTFQRLDEARGLIERSGTASVKISGIQIVLPTAPGQEALMLEVESLNLALRSDGEVEINGDVSLNGRKATLVATSATVEGVTTALSAKLAGLEVTPFLLQRAEDGTPREGIEGALDLDLAATRAREATQPAMTATLHQSPGHFYFDGIPQVFSGANINIAYDFGKDSIEIRQSEARFGPTILPLTGAIIDLNRLDPNDKRLGVGLDLLISGGTAVGATDGEQPAHFDMKAVGRYLTADRELQFDQMGVSTPTGRMAGALRVRFGEKSPEVSFGAQLPQMEVTTVKQLWPFWMARKPRDWIMQNLFTGTLTNGSISVFIPQGRMKGPGIPMELNRNELQIAFDLSNSRLNMPGDVPPLRDIAAHLDLKGEVLQVDIAKATSFLPSGRSVVVENSRFALPATYTKPLMAEMSLQISGSADAVTELANFRPVNALKNTGYKPDDFHGEATARVTARMGLISDQKPPKPVWDAHVELSDVDLVPPVAGRKIADVTGMLNIDPQAAHLSGKALIDSVPADVTLVEPLDSASPVKRERIIKASLSNDQREKLVPGLSDIVDGTIGVELTRIDENRQGVSLDLSKASLSVPWVGWTKGSGIRAKAQFEIAGEGDQPSDLRNFVLDGDGFGASGNISLASGGLSSAEFSNVQLSPADNYSLSVKKTKGIYDISIGGAAADLRPIITKLRASTEGKSSGPGAGSKDKGGATLHAKLDRAIGFNDENLGNVSMLFSVRDGKISSADLSAVTGSGQAVVSEMVRGDVISVTSGDAGAIVRFVNLYSNMRGGLLNLRLKAQGNDWLGSVDIRSFSLVNESRLQSLVSTPVGRDGESLNTAVKKNIDVSAAKFQRAFASLAYKDQALSIENGVVRGEQIGATFQGMIRDAAGNMEMTGTFMPAYGLNRLFGELPLIGAILGNGNDRGLLGITFKLQGPFEKPKLSINPLSLIAPGVFRQIFEFQ</sequence>
<evidence type="ECO:0000313" key="3">
    <source>
        <dbReference type="Proteomes" id="UP000287687"/>
    </source>
</evidence>